<accession>A0A845M9S6</accession>
<dbReference type="OrthoDB" id="6058756at2"/>
<protein>
    <submittedName>
        <fullName evidence="1">Helix-turn-helix domain-containing protein</fullName>
    </submittedName>
</protein>
<evidence type="ECO:0000313" key="2">
    <source>
        <dbReference type="Proteomes" id="UP000445696"/>
    </source>
</evidence>
<comment type="caution">
    <text evidence="1">The sequence shown here is derived from an EMBL/GenBank/DDBJ whole genome shotgun (WGS) entry which is preliminary data.</text>
</comment>
<dbReference type="RefSeq" id="WP_161337617.1">
    <property type="nucleotide sequence ID" value="NZ_JBHSDG010000002.1"/>
</dbReference>
<reference evidence="1 2" key="1">
    <citation type="journal article" date="2014" name="Int. J. Syst. Evol. Microbiol.">
        <title>Sneathiella chungangensis sp. nov., isolated from a marine sand, and emended description of the genus Sneathiella.</title>
        <authorList>
            <person name="Siamphan C."/>
            <person name="Kim H."/>
            <person name="Lee J.S."/>
            <person name="Kim W."/>
        </authorList>
    </citation>
    <scope>NUCLEOTIDE SEQUENCE [LARGE SCALE GENOMIC DNA]</scope>
    <source>
        <strain evidence="1 2">KCTC 32476</strain>
    </source>
</reference>
<gene>
    <name evidence="1" type="ORF">GQF03_02575</name>
</gene>
<name>A0A845M9S6_9PROT</name>
<dbReference type="EMBL" id="WTVA01000001">
    <property type="protein sequence ID" value="MZR21208.1"/>
    <property type="molecule type" value="Genomic_DNA"/>
</dbReference>
<proteinExistence type="predicted"/>
<organism evidence="1 2">
    <name type="scientific">Sneathiella chungangensis</name>
    <dbReference type="NCBI Taxonomy" id="1418234"/>
    <lineage>
        <taxon>Bacteria</taxon>
        <taxon>Pseudomonadati</taxon>
        <taxon>Pseudomonadota</taxon>
        <taxon>Alphaproteobacteria</taxon>
        <taxon>Sneathiellales</taxon>
        <taxon>Sneathiellaceae</taxon>
        <taxon>Sneathiella</taxon>
    </lineage>
</organism>
<dbReference type="Proteomes" id="UP000445696">
    <property type="component" value="Unassembled WGS sequence"/>
</dbReference>
<evidence type="ECO:0000313" key="1">
    <source>
        <dbReference type="EMBL" id="MZR21208.1"/>
    </source>
</evidence>
<sequence length="153" mass="17267">MARGGKVLTNGRNKNEQFVPLPYAMVRSEAWLSLSSGSIKVYVELRSKFNGGNNGELSLSYATARKKLHLGNSTIEKAFDELEERGFIALIKEGHWYGRKAAEWRATDRPYQGNPATNAWRRWKPGMDFRKTEAAPDTGHIHYLTVPSQKRGA</sequence>
<dbReference type="AlphaFoldDB" id="A0A845M9S6"/>
<keyword evidence="2" id="KW-1185">Reference proteome</keyword>